<evidence type="ECO:0000256" key="3">
    <source>
        <dbReference type="ARBA" id="ARBA00022729"/>
    </source>
</evidence>
<sequence>MEENKLKFSRRQFMGLLGTAVAGTAMMGMVGCSGGGSEKKGDGKAASGDKAADSITYSLTADPRALDPAYFDDGESAVVSCNIYEGLYGFAEKNAEVKPLLATELPEISDDGLTYTIKLREGVKFHDGTDFNADAVKTSIERLLEPNRNSDQPYASFVFGEEAANSGVKTVEAVDATTVKITMRAANTSFLKNLAMALASPIVSPKAIEAASAGSAITTPCGTGPYKFVDWTKSASVTLEANEDYWDKDNAPKTKNIIFKIIAEGNTRITSLLNGECDIISSVDPSSANQITDGGYELFSEDGMTINYMAFNTDEGGICADKEVRKAIAQAINVEEMVSAIYGEYASVANSVMPLWMAPYDKDVKQTAYDPDAAKATLAAKGVTKLACITYSTARPYNAKGGVELANMVQGYLSKVGVDVEITQYDWTTYKSKVQTDPYDICFYGWTGDNGDPDNFMNLPADSNRSMNVAHWDNEEYKALIAKGIATPDGDERDAIYKQCEEMMAEEQPWLLISHSKNLLGYSPKVKGFYYHPTGVAFFKGVSKEA</sequence>
<keyword evidence="3" id="KW-0732">Signal</keyword>
<evidence type="ECO:0000313" key="6">
    <source>
        <dbReference type="EMBL" id="KAB1641054.1"/>
    </source>
</evidence>
<dbReference type="Proteomes" id="UP000468668">
    <property type="component" value="Unassembled WGS sequence"/>
</dbReference>
<evidence type="ECO:0000256" key="2">
    <source>
        <dbReference type="ARBA" id="ARBA00022448"/>
    </source>
</evidence>
<dbReference type="PANTHER" id="PTHR30290">
    <property type="entry name" value="PERIPLASMIC BINDING COMPONENT OF ABC TRANSPORTER"/>
    <property type="match status" value="1"/>
</dbReference>
<feature type="domain" description="Solute-binding protein family 5" evidence="5">
    <location>
        <begin position="96"/>
        <end position="465"/>
    </location>
</feature>
<protein>
    <submittedName>
        <fullName evidence="6">ABC transporter substrate-binding protein</fullName>
    </submittedName>
</protein>
<dbReference type="RefSeq" id="WP_158049216.1">
    <property type="nucleotide sequence ID" value="NZ_WAJR01000007.1"/>
</dbReference>
<keyword evidence="4" id="KW-0812">Transmembrane</keyword>
<dbReference type="InterPro" id="IPR039424">
    <property type="entry name" value="SBP_5"/>
</dbReference>
<keyword evidence="7" id="KW-1185">Reference proteome</keyword>
<dbReference type="GeneID" id="98657617"/>
<comment type="similarity">
    <text evidence="1">Belongs to the bacterial solute-binding protein 5 family.</text>
</comment>
<keyword evidence="4" id="KW-0472">Membrane</keyword>
<dbReference type="AlphaFoldDB" id="A0A6N6NPI5"/>
<reference evidence="6 7" key="1">
    <citation type="submission" date="2019-09" db="EMBL/GenBank/DDBJ databases">
        <title>Whole genome shotgun sequencing (WGS) of Ellagibacter isourolithinifaciens DSM 104140(T) and Adlercreutzia muris DSM 29508(T).</title>
        <authorList>
            <person name="Stoll D.A."/>
            <person name="Danylec N."/>
            <person name="Huch M."/>
        </authorList>
    </citation>
    <scope>NUCLEOTIDE SEQUENCE [LARGE SCALE GENOMIC DNA]</scope>
    <source>
        <strain evidence="6 7">DSM 104140</strain>
    </source>
</reference>
<dbReference type="Pfam" id="PF00496">
    <property type="entry name" value="SBP_bac_5"/>
    <property type="match status" value="1"/>
</dbReference>
<comment type="caution">
    <text evidence="6">The sequence shown here is derived from an EMBL/GenBank/DDBJ whole genome shotgun (WGS) entry which is preliminary data.</text>
</comment>
<gene>
    <name evidence="6" type="ORF">F8C90_04255</name>
</gene>
<accession>A0A6N6NPI5</accession>
<dbReference type="PANTHER" id="PTHR30290:SF9">
    <property type="entry name" value="OLIGOPEPTIDE-BINDING PROTEIN APPA"/>
    <property type="match status" value="1"/>
</dbReference>
<evidence type="ECO:0000259" key="5">
    <source>
        <dbReference type="Pfam" id="PF00496"/>
    </source>
</evidence>
<dbReference type="CDD" id="cd08493">
    <property type="entry name" value="PBP2_DppA_like"/>
    <property type="match status" value="1"/>
</dbReference>
<dbReference type="Gene3D" id="3.40.190.10">
    <property type="entry name" value="Periplasmic binding protein-like II"/>
    <property type="match status" value="1"/>
</dbReference>
<organism evidence="6 7">
    <name type="scientific">Ellagibacter isourolithinifaciens</name>
    <dbReference type="NCBI Taxonomy" id="2137581"/>
    <lineage>
        <taxon>Bacteria</taxon>
        <taxon>Bacillati</taxon>
        <taxon>Actinomycetota</taxon>
        <taxon>Coriobacteriia</taxon>
        <taxon>Eggerthellales</taxon>
        <taxon>Eggerthellaceae</taxon>
        <taxon>Ellagibacter</taxon>
    </lineage>
</organism>
<dbReference type="InterPro" id="IPR000914">
    <property type="entry name" value="SBP_5_dom"/>
</dbReference>
<dbReference type="GO" id="GO:0042597">
    <property type="term" value="C:periplasmic space"/>
    <property type="evidence" value="ECO:0007669"/>
    <property type="project" value="UniProtKB-ARBA"/>
</dbReference>
<name>A0A6N6NPI5_9ACTN</name>
<evidence type="ECO:0000256" key="4">
    <source>
        <dbReference type="SAM" id="Phobius"/>
    </source>
</evidence>
<proteinExistence type="inferred from homology"/>
<evidence type="ECO:0000313" key="7">
    <source>
        <dbReference type="Proteomes" id="UP000468668"/>
    </source>
</evidence>
<dbReference type="OrthoDB" id="9046151at2"/>
<dbReference type="GO" id="GO:1904680">
    <property type="term" value="F:peptide transmembrane transporter activity"/>
    <property type="evidence" value="ECO:0007669"/>
    <property type="project" value="TreeGrafter"/>
</dbReference>
<dbReference type="GO" id="GO:0015833">
    <property type="term" value="P:peptide transport"/>
    <property type="evidence" value="ECO:0007669"/>
    <property type="project" value="TreeGrafter"/>
</dbReference>
<keyword evidence="4" id="KW-1133">Transmembrane helix</keyword>
<evidence type="ECO:0000256" key="1">
    <source>
        <dbReference type="ARBA" id="ARBA00005695"/>
    </source>
</evidence>
<feature type="transmembrane region" description="Helical" evidence="4">
    <location>
        <begin position="12"/>
        <end position="30"/>
    </location>
</feature>
<dbReference type="PIRSF" id="PIRSF002741">
    <property type="entry name" value="MppA"/>
    <property type="match status" value="1"/>
</dbReference>
<keyword evidence="2" id="KW-0813">Transport</keyword>
<dbReference type="PROSITE" id="PS51257">
    <property type="entry name" value="PROKAR_LIPOPROTEIN"/>
    <property type="match status" value="1"/>
</dbReference>
<dbReference type="SUPFAM" id="SSF53850">
    <property type="entry name" value="Periplasmic binding protein-like II"/>
    <property type="match status" value="1"/>
</dbReference>
<dbReference type="Gene3D" id="3.90.76.10">
    <property type="entry name" value="Dipeptide-binding Protein, Domain 1"/>
    <property type="match status" value="1"/>
</dbReference>
<dbReference type="InterPro" id="IPR030678">
    <property type="entry name" value="Peptide/Ni-bd"/>
</dbReference>
<dbReference type="EMBL" id="WAJR01000007">
    <property type="protein sequence ID" value="KAB1641054.1"/>
    <property type="molecule type" value="Genomic_DNA"/>
</dbReference>
<dbReference type="GO" id="GO:0043190">
    <property type="term" value="C:ATP-binding cassette (ABC) transporter complex"/>
    <property type="evidence" value="ECO:0007669"/>
    <property type="project" value="InterPro"/>
</dbReference>
<dbReference type="Gene3D" id="3.10.105.10">
    <property type="entry name" value="Dipeptide-binding Protein, Domain 3"/>
    <property type="match status" value="1"/>
</dbReference>